<evidence type="ECO:0000259" key="1">
    <source>
        <dbReference type="Pfam" id="PF07883"/>
    </source>
</evidence>
<dbReference type="AlphaFoldDB" id="A0A927K8C3"/>
<dbReference type="SUPFAM" id="SSF51182">
    <property type="entry name" value="RmlC-like cupins"/>
    <property type="match status" value="1"/>
</dbReference>
<proteinExistence type="predicted"/>
<name>A0A927K8C3_9ACTN</name>
<dbReference type="InterPro" id="IPR014710">
    <property type="entry name" value="RmlC-like_jellyroll"/>
</dbReference>
<feature type="domain" description="Cupin type-2" evidence="1">
    <location>
        <begin position="38"/>
        <end position="104"/>
    </location>
</feature>
<dbReference type="Proteomes" id="UP000616839">
    <property type="component" value="Unassembled WGS sequence"/>
</dbReference>
<dbReference type="Gene3D" id="2.60.120.10">
    <property type="entry name" value="Jelly Rolls"/>
    <property type="match status" value="1"/>
</dbReference>
<dbReference type="InterPro" id="IPR013096">
    <property type="entry name" value="Cupin_2"/>
</dbReference>
<organism evidence="2 3">
    <name type="scientific">Nocardioides donggukensis</name>
    <dbReference type="NCBI Taxonomy" id="2774019"/>
    <lineage>
        <taxon>Bacteria</taxon>
        <taxon>Bacillati</taxon>
        <taxon>Actinomycetota</taxon>
        <taxon>Actinomycetes</taxon>
        <taxon>Propionibacteriales</taxon>
        <taxon>Nocardioidaceae</taxon>
        <taxon>Nocardioides</taxon>
    </lineage>
</organism>
<evidence type="ECO:0000313" key="3">
    <source>
        <dbReference type="Proteomes" id="UP000616839"/>
    </source>
</evidence>
<accession>A0A927K8C3</accession>
<comment type="caution">
    <text evidence="2">The sequence shown here is derived from an EMBL/GenBank/DDBJ whole genome shotgun (WGS) entry which is preliminary data.</text>
</comment>
<dbReference type="InterPro" id="IPR011051">
    <property type="entry name" value="RmlC_Cupin_sf"/>
</dbReference>
<dbReference type="RefSeq" id="WP_192144398.1">
    <property type="nucleotide sequence ID" value="NZ_JACYXZ010000005.1"/>
</dbReference>
<evidence type="ECO:0000313" key="2">
    <source>
        <dbReference type="EMBL" id="MBD8871055.1"/>
    </source>
</evidence>
<dbReference type="EMBL" id="JACYXZ010000005">
    <property type="protein sequence ID" value="MBD8871055.1"/>
    <property type="molecule type" value="Genomic_DNA"/>
</dbReference>
<protein>
    <submittedName>
        <fullName evidence="2">Cupin domain-containing protein</fullName>
    </submittedName>
</protein>
<keyword evidence="3" id="KW-1185">Reference proteome</keyword>
<gene>
    <name evidence="2" type="ORF">IE331_15625</name>
</gene>
<sequence length="126" mass="13375">MSEPVRVIGADELVEADPTYGMLRSRAFEVAGLWSGQVVTAPGAVSGWHHHDSNVSSLYVVRGVLRLECEGVEGHVEARAGDYIHVPAFTVHRESNPTSEPSVAVIARAGTGVPTINVDTAPPPHD</sequence>
<reference evidence="2" key="1">
    <citation type="submission" date="2020-09" db="EMBL/GenBank/DDBJ databases">
        <title>Nocardioides sp. strain MJB4 16S ribosomal RNA gene Genome sequencing and assembly.</title>
        <authorList>
            <person name="Kim I."/>
        </authorList>
    </citation>
    <scope>NUCLEOTIDE SEQUENCE</scope>
    <source>
        <strain evidence="2">MJB4</strain>
    </source>
</reference>
<dbReference type="Pfam" id="PF07883">
    <property type="entry name" value="Cupin_2"/>
    <property type="match status" value="1"/>
</dbReference>